<proteinExistence type="predicted"/>
<evidence type="ECO:0000313" key="8">
    <source>
        <dbReference type="Proteomes" id="UP000321197"/>
    </source>
</evidence>
<dbReference type="EMBL" id="BJXL01000013">
    <property type="protein sequence ID" value="GEM82512.1"/>
    <property type="molecule type" value="Genomic_DNA"/>
</dbReference>
<evidence type="ECO:0000313" key="7">
    <source>
        <dbReference type="EMBL" id="GEM82512.1"/>
    </source>
</evidence>
<dbReference type="AlphaFoldDB" id="A0A511R111"/>
<dbReference type="Pfam" id="PF01694">
    <property type="entry name" value="Rhomboid"/>
    <property type="match status" value="1"/>
</dbReference>
<feature type="transmembrane region" description="Helical" evidence="5">
    <location>
        <begin position="97"/>
        <end position="115"/>
    </location>
</feature>
<feature type="transmembrane region" description="Helical" evidence="5">
    <location>
        <begin position="182"/>
        <end position="200"/>
    </location>
</feature>
<dbReference type="OrthoDB" id="9813074at2"/>
<dbReference type="PANTHER" id="PTHR43731:SF26">
    <property type="entry name" value="RHOMBOID-LIKE PROTEIN 10, CHLOROPLASTIC"/>
    <property type="match status" value="1"/>
</dbReference>
<evidence type="ECO:0000259" key="6">
    <source>
        <dbReference type="Pfam" id="PF01694"/>
    </source>
</evidence>
<accession>A0A511R111</accession>
<comment type="subcellular location">
    <subcellularLocation>
        <location evidence="1">Membrane</location>
        <topology evidence="1">Multi-pass membrane protein</topology>
    </subcellularLocation>
</comment>
<evidence type="ECO:0000256" key="3">
    <source>
        <dbReference type="ARBA" id="ARBA00022989"/>
    </source>
</evidence>
<dbReference type="GO" id="GO:0016020">
    <property type="term" value="C:membrane"/>
    <property type="evidence" value="ECO:0007669"/>
    <property type="project" value="UniProtKB-SubCell"/>
</dbReference>
<reference evidence="7 8" key="1">
    <citation type="submission" date="2019-07" db="EMBL/GenBank/DDBJ databases">
        <title>Whole genome shotgun sequence of Meiothermus hypogaeus NBRC 106114.</title>
        <authorList>
            <person name="Hosoyama A."/>
            <person name="Uohara A."/>
            <person name="Ohji S."/>
            <person name="Ichikawa N."/>
        </authorList>
    </citation>
    <scope>NUCLEOTIDE SEQUENCE [LARGE SCALE GENOMIC DNA]</scope>
    <source>
        <strain evidence="7 8">NBRC 106114</strain>
    </source>
</reference>
<dbReference type="SUPFAM" id="SSF144091">
    <property type="entry name" value="Rhomboid-like"/>
    <property type="match status" value="1"/>
</dbReference>
<keyword evidence="3 5" id="KW-1133">Transmembrane helix</keyword>
<feature type="transmembrane region" description="Helical" evidence="5">
    <location>
        <begin position="121"/>
        <end position="142"/>
    </location>
</feature>
<keyword evidence="7" id="KW-0645">Protease</keyword>
<dbReference type="Proteomes" id="UP000321197">
    <property type="component" value="Unassembled WGS sequence"/>
</dbReference>
<dbReference type="GO" id="GO:0004252">
    <property type="term" value="F:serine-type endopeptidase activity"/>
    <property type="evidence" value="ECO:0007669"/>
    <property type="project" value="InterPro"/>
</dbReference>
<feature type="domain" description="Peptidase S54 rhomboid" evidence="6">
    <location>
        <begin position="56"/>
        <end position="200"/>
    </location>
</feature>
<protein>
    <submittedName>
        <fullName evidence="7">Rhomboid family intramembrane serine protease</fullName>
    </submittedName>
</protein>
<evidence type="ECO:0000256" key="2">
    <source>
        <dbReference type="ARBA" id="ARBA00022692"/>
    </source>
</evidence>
<feature type="transmembrane region" description="Helical" evidence="5">
    <location>
        <begin position="149"/>
        <end position="170"/>
    </location>
</feature>
<feature type="transmembrane region" description="Helical" evidence="5">
    <location>
        <begin position="12"/>
        <end position="32"/>
    </location>
</feature>
<evidence type="ECO:0000256" key="1">
    <source>
        <dbReference type="ARBA" id="ARBA00004141"/>
    </source>
</evidence>
<comment type="caution">
    <text evidence="7">The sequence shown here is derived from an EMBL/GenBank/DDBJ whole genome shotgun (WGS) entry which is preliminary data.</text>
</comment>
<dbReference type="Gene3D" id="1.20.1540.10">
    <property type="entry name" value="Rhomboid-like"/>
    <property type="match status" value="1"/>
</dbReference>
<dbReference type="InterPro" id="IPR022764">
    <property type="entry name" value="Peptidase_S54_rhomboid_dom"/>
</dbReference>
<keyword evidence="7" id="KW-0378">Hydrolase</keyword>
<feature type="transmembrane region" description="Helical" evidence="5">
    <location>
        <begin position="65"/>
        <end position="85"/>
    </location>
</feature>
<organism evidence="7 8">
    <name type="scientific">Meiothermus hypogaeus NBRC 106114</name>
    <dbReference type="NCBI Taxonomy" id="1227553"/>
    <lineage>
        <taxon>Bacteria</taxon>
        <taxon>Thermotogati</taxon>
        <taxon>Deinococcota</taxon>
        <taxon>Deinococci</taxon>
        <taxon>Thermales</taxon>
        <taxon>Thermaceae</taxon>
        <taxon>Meiothermus</taxon>
    </lineage>
</organism>
<evidence type="ECO:0000256" key="4">
    <source>
        <dbReference type="ARBA" id="ARBA00023136"/>
    </source>
</evidence>
<name>A0A511R111_9DEIN</name>
<evidence type="ECO:0000256" key="5">
    <source>
        <dbReference type="SAM" id="Phobius"/>
    </source>
</evidence>
<dbReference type="InterPro" id="IPR035952">
    <property type="entry name" value="Rhomboid-like_sf"/>
</dbReference>
<gene>
    <name evidence="7" type="ORF">MHY01S_06780</name>
</gene>
<dbReference type="GO" id="GO:0006508">
    <property type="term" value="P:proteolysis"/>
    <property type="evidence" value="ECO:0007669"/>
    <property type="project" value="UniProtKB-KW"/>
</dbReference>
<dbReference type="InterPro" id="IPR050925">
    <property type="entry name" value="Rhomboid_protease_S54"/>
</dbReference>
<sequence length="220" mass="24640">MIPIRDSLLFHGPAPVTKAIILFCGLVFYLQWSWGPQESIVRLGFVPSAFFEDPLGQGYRLLSSMFVHGSLGHLLSNMWFLWVFGPALESRLSSWRYFGLYILAGIAAAMTQAFFTSEPTVPMVGASGAIAGVTGGYLLLFADAYVLTWLFPAFWVWLPASLYLGYWAAIQIINALLGMPGVAWWAHLGGFAAGMLLAYWGKPRRNYKSAPVWESWYYFR</sequence>
<dbReference type="PANTHER" id="PTHR43731">
    <property type="entry name" value="RHOMBOID PROTEASE"/>
    <property type="match status" value="1"/>
</dbReference>
<keyword evidence="4 5" id="KW-0472">Membrane</keyword>
<keyword evidence="2 5" id="KW-0812">Transmembrane</keyword>